<keyword evidence="4" id="KW-1185">Reference proteome</keyword>
<dbReference type="RefSeq" id="WP_200390383.1">
    <property type="nucleotide sequence ID" value="NZ_JAENIO010000004.1"/>
</dbReference>
<dbReference type="Proteomes" id="UP000604083">
    <property type="component" value="Unassembled WGS sequence"/>
</dbReference>
<sequence length="219" mass="23424">MKTPLLLLTLLLSTLLAVAGPILNMDKLGEQLGGWEAKGNRAADYERSGSNYRTWKPEVTPMPDGGLFISMRIDHLRGLFAADDHASLQVTLDKKGNIVSAQSSMAFQGKKITSDAIRQGADASTEVMGVQQVAKVGTDLLADLSSKLLRENVAEPGRVTFPAVIHHNYNLLCLATGLVSEAQLPAHPEKEAPSAPLNLNQDKGTQEKTGKSSTLPVGQ</sequence>
<feature type="chain" id="PRO_5036842314" evidence="2">
    <location>
        <begin position="20"/>
        <end position="219"/>
    </location>
</feature>
<evidence type="ECO:0000313" key="4">
    <source>
        <dbReference type="Proteomes" id="UP000604083"/>
    </source>
</evidence>
<protein>
    <submittedName>
        <fullName evidence="3">Uncharacterized protein</fullName>
    </submittedName>
</protein>
<gene>
    <name evidence="3" type="ORF">JIN78_02645</name>
</gene>
<accession>A0A934RK77</accession>
<evidence type="ECO:0000313" key="3">
    <source>
        <dbReference type="EMBL" id="MBK1832949.1"/>
    </source>
</evidence>
<organism evidence="3 4">
    <name type="scientific">Roseibacillus ishigakijimensis</name>
    <dbReference type="NCBI Taxonomy" id="454146"/>
    <lineage>
        <taxon>Bacteria</taxon>
        <taxon>Pseudomonadati</taxon>
        <taxon>Verrucomicrobiota</taxon>
        <taxon>Verrucomicrobiia</taxon>
        <taxon>Verrucomicrobiales</taxon>
        <taxon>Verrucomicrobiaceae</taxon>
        <taxon>Roseibacillus</taxon>
    </lineage>
</organism>
<keyword evidence="2" id="KW-0732">Signal</keyword>
<comment type="caution">
    <text evidence="3">The sequence shown here is derived from an EMBL/GenBank/DDBJ whole genome shotgun (WGS) entry which is preliminary data.</text>
</comment>
<dbReference type="AlphaFoldDB" id="A0A934RK77"/>
<proteinExistence type="predicted"/>
<evidence type="ECO:0000256" key="2">
    <source>
        <dbReference type="SAM" id="SignalP"/>
    </source>
</evidence>
<evidence type="ECO:0000256" key="1">
    <source>
        <dbReference type="SAM" id="MobiDB-lite"/>
    </source>
</evidence>
<dbReference type="EMBL" id="JAENIO010000004">
    <property type="protein sequence ID" value="MBK1832949.1"/>
    <property type="molecule type" value="Genomic_DNA"/>
</dbReference>
<name>A0A934RK77_9BACT</name>
<reference evidence="3" key="1">
    <citation type="submission" date="2021-01" db="EMBL/GenBank/DDBJ databases">
        <title>Modified the classification status of verrucomicrobia.</title>
        <authorList>
            <person name="Feng X."/>
        </authorList>
    </citation>
    <scope>NUCLEOTIDE SEQUENCE</scope>
    <source>
        <strain evidence="3">KCTC 12986</strain>
    </source>
</reference>
<feature type="region of interest" description="Disordered" evidence="1">
    <location>
        <begin position="187"/>
        <end position="219"/>
    </location>
</feature>
<feature type="signal peptide" evidence="2">
    <location>
        <begin position="1"/>
        <end position="19"/>
    </location>
</feature>